<evidence type="ECO:0000313" key="2">
    <source>
        <dbReference type="Proteomes" id="UP000295711"/>
    </source>
</evidence>
<comment type="caution">
    <text evidence="1">The sequence shown here is derived from an EMBL/GenBank/DDBJ whole genome shotgun (WGS) entry which is preliminary data.</text>
</comment>
<name>A0A4R2LD89_9FIRM</name>
<dbReference type="EMBL" id="SLXA01000006">
    <property type="protein sequence ID" value="TCO84628.1"/>
    <property type="molecule type" value="Genomic_DNA"/>
</dbReference>
<organism evidence="1 2">
    <name type="scientific">Frisingicoccus caecimuris</name>
    <dbReference type="NCBI Taxonomy" id="1796636"/>
    <lineage>
        <taxon>Bacteria</taxon>
        <taxon>Bacillati</taxon>
        <taxon>Bacillota</taxon>
        <taxon>Clostridia</taxon>
        <taxon>Lachnospirales</taxon>
        <taxon>Lachnospiraceae</taxon>
        <taxon>Frisingicoccus</taxon>
    </lineage>
</organism>
<evidence type="ECO:0000313" key="1">
    <source>
        <dbReference type="EMBL" id="TCO84628.1"/>
    </source>
</evidence>
<keyword evidence="2" id="KW-1185">Reference proteome</keyword>
<dbReference type="RefSeq" id="WP_132091266.1">
    <property type="nucleotide sequence ID" value="NZ_JANKAQ010000008.1"/>
</dbReference>
<proteinExistence type="predicted"/>
<dbReference type="OrthoDB" id="1876443at2"/>
<reference evidence="1 2" key="1">
    <citation type="submission" date="2019-03" db="EMBL/GenBank/DDBJ databases">
        <title>Genomic Encyclopedia of Type Strains, Phase IV (KMG-IV): sequencing the most valuable type-strain genomes for metagenomic binning, comparative biology and taxonomic classification.</title>
        <authorList>
            <person name="Goeker M."/>
        </authorList>
    </citation>
    <scope>NUCLEOTIDE SEQUENCE [LARGE SCALE GENOMIC DNA]</scope>
    <source>
        <strain evidence="1 2">DSM 28559</strain>
    </source>
</reference>
<dbReference type="Proteomes" id="UP000295711">
    <property type="component" value="Unassembled WGS sequence"/>
</dbReference>
<sequence>MRTESHILIHDIIDEHEERMVNLKKFYPFFRLCDHSLNQFREGRYERIDMGYVTMAVLRFFIEENSFNDRKVIYRDYENFLRELLVRDFDFEEDEDASAALIQYIFDKLTNEGRPFYFEYYDPKKRCMKQGRTRLLESSYQEGEICYSISSDGIEFYLETKETKEKSRISIQQILLEKMICSKNFRGGVDVIRRINSEVTRLMLQQGEIVTLLSHNIFEGMEALETFSKKGLQWFDEEQKLFDTNLELVKKALLRAREEHYQPQTMEEIYYLNQELKKAMDRHEALLKTCTNLQVQADEMMLKAKRSRFRRTMDFSDLLRKAMEKDDIRLLEAMTSPLFGLKIRKTFQFGRLEDLMTCRSEDEETGEAIPAGDEETYVFEDETEEVRIRHNHRLLLKILFDLLLQRKSLTLSELHYFYVMKFTDTILRNGDYYAFLVHLSQKDYYDLAHIRDDPDTFLEEVMAELVRGNRDKEYEDLKFILEFLPEERIDLGERGYLTNIRFERQGM</sequence>
<dbReference type="AlphaFoldDB" id="A0A4R2LD89"/>
<gene>
    <name evidence="1" type="ORF">EV212_10655</name>
</gene>
<accession>A0A4R2LD89</accession>
<protein>
    <submittedName>
        <fullName evidence="1">Uncharacterized protein</fullName>
    </submittedName>
</protein>